<dbReference type="InterPro" id="IPR057666">
    <property type="entry name" value="DrpA_SLOG"/>
</dbReference>
<dbReference type="EMBL" id="PFBO01000098">
    <property type="protein sequence ID" value="PIT90326.1"/>
    <property type="molecule type" value="Genomic_DNA"/>
</dbReference>
<comment type="similarity">
    <text evidence="1">Belongs to the DprA/Smf family.</text>
</comment>
<feature type="non-terminal residue" evidence="3">
    <location>
        <position position="1"/>
    </location>
</feature>
<protein>
    <submittedName>
        <fullName evidence="3">DNA-protecting protein DprA</fullName>
    </submittedName>
</protein>
<dbReference type="PANTHER" id="PTHR43022">
    <property type="entry name" value="PROTEIN SMF"/>
    <property type="match status" value="1"/>
</dbReference>
<evidence type="ECO:0000313" key="4">
    <source>
        <dbReference type="Proteomes" id="UP000230543"/>
    </source>
</evidence>
<reference evidence="4" key="1">
    <citation type="submission" date="2017-09" db="EMBL/GenBank/DDBJ databases">
        <title>Depth-based differentiation of microbial function through sediment-hosted aquifers and enrichment of novel symbionts in the deep terrestrial subsurface.</title>
        <authorList>
            <person name="Probst A.J."/>
            <person name="Ladd B."/>
            <person name="Jarett J.K."/>
            <person name="Geller-Mcgrath D.E."/>
            <person name="Sieber C.M.K."/>
            <person name="Emerson J.B."/>
            <person name="Anantharaman K."/>
            <person name="Thomas B.C."/>
            <person name="Malmstrom R."/>
            <person name="Stieglmeier M."/>
            <person name="Klingl A."/>
            <person name="Woyke T."/>
            <person name="Ryan C.M."/>
            <person name="Banfield J.F."/>
        </authorList>
    </citation>
    <scope>NUCLEOTIDE SEQUENCE [LARGE SCALE GENOMIC DNA]</scope>
</reference>
<dbReference type="Pfam" id="PF02481">
    <property type="entry name" value="DNA_processg_A"/>
    <property type="match status" value="1"/>
</dbReference>
<evidence type="ECO:0000259" key="2">
    <source>
        <dbReference type="Pfam" id="PF02481"/>
    </source>
</evidence>
<organism evidence="3 4">
    <name type="scientific">Candidatus Komeilibacteria bacterium CG10_big_fil_rev_8_21_14_0_10_41_13</name>
    <dbReference type="NCBI Taxonomy" id="1974476"/>
    <lineage>
        <taxon>Bacteria</taxon>
        <taxon>Candidatus Komeiliibacteriota</taxon>
    </lineage>
</organism>
<dbReference type="Gene3D" id="3.40.50.450">
    <property type="match status" value="1"/>
</dbReference>
<dbReference type="GO" id="GO:0009294">
    <property type="term" value="P:DNA-mediated transformation"/>
    <property type="evidence" value="ECO:0007669"/>
    <property type="project" value="InterPro"/>
</dbReference>
<dbReference type="AlphaFoldDB" id="A0A2M6WC17"/>
<dbReference type="Proteomes" id="UP000230543">
    <property type="component" value="Unassembled WGS sequence"/>
</dbReference>
<evidence type="ECO:0000313" key="3">
    <source>
        <dbReference type="EMBL" id="PIT90326.1"/>
    </source>
</evidence>
<accession>A0A2M6WC17</accession>
<proteinExistence type="inferred from homology"/>
<evidence type="ECO:0000256" key="1">
    <source>
        <dbReference type="ARBA" id="ARBA00006525"/>
    </source>
</evidence>
<sequence length="133" mass="14593">DYKLPTIAITGSSLAWPDLYPRGNFELAKNIVNQGGLLLSEFPPDYKIGRFNFPRRNRIISGLSRAVLIIEAARKSGALITADFALEQNREILVLPQNLDGLNSAGSNNLIKNGGQIITSTEDILAGFDIFYL</sequence>
<dbReference type="PANTHER" id="PTHR43022:SF1">
    <property type="entry name" value="PROTEIN SMF"/>
    <property type="match status" value="1"/>
</dbReference>
<gene>
    <name evidence="3" type="ORF">COU22_02715</name>
</gene>
<dbReference type="SUPFAM" id="SSF102405">
    <property type="entry name" value="MCP/YpsA-like"/>
    <property type="match status" value="1"/>
</dbReference>
<comment type="caution">
    <text evidence="3">The sequence shown here is derived from an EMBL/GenBank/DDBJ whole genome shotgun (WGS) entry which is preliminary data.</text>
</comment>
<name>A0A2M6WC17_9BACT</name>
<dbReference type="InterPro" id="IPR003488">
    <property type="entry name" value="DprA"/>
</dbReference>
<feature type="domain" description="Smf/DprA SLOG" evidence="2">
    <location>
        <begin position="3"/>
        <end position="126"/>
    </location>
</feature>